<keyword evidence="1" id="KW-0472">Membrane</keyword>
<dbReference type="AlphaFoldDB" id="A0AAP4KDE1"/>
<name>A0AAP4KDE1_9XANT</name>
<reference evidence="2" key="1">
    <citation type="submission" date="2023-06" db="EMBL/GenBank/DDBJ databases">
        <title>Genome sequences of Xanthomonas arboricola from Serbia and Montenegro.</title>
        <authorList>
            <person name="Ilicic R."/>
            <person name="Jelusic A."/>
            <person name="Harrison J."/>
            <person name="Greer S."/>
            <person name="Grant M."/>
            <person name="Vicente J."/>
            <person name="Popovic Milovanovic T."/>
            <person name="Studholme D.J."/>
        </authorList>
    </citation>
    <scope>NUCLEOTIDE SEQUENCE</scope>
    <source>
        <strain evidence="2">Xp320</strain>
    </source>
</reference>
<evidence type="ECO:0000256" key="1">
    <source>
        <dbReference type="SAM" id="Phobius"/>
    </source>
</evidence>
<keyword evidence="1" id="KW-0812">Transmembrane</keyword>
<keyword evidence="1" id="KW-1133">Transmembrane helix</keyword>
<protein>
    <submittedName>
        <fullName evidence="2">Uncharacterized protein</fullName>
    </submittedName>
</protein>
<feature type="transmembrane region" description="Helical" evidence="1">
    <location>
        <begin position="124"/>
        <end position="147"/>
    </location>
</feature>
<dbReference type="EMBL" id="JASVYU010000041">
    <property type="protein sequence ID" value="MDN0288894.1"/>
    <property type="molecule type" value="Genomic_DNA"/>
</dbReference>
<accession>A0AAP4KDE1</accession>
<proteinExistence type="predicted"/>
<dbReference type="RefSeq" id="WP_014125920.1">
    <property type="nucleotide sequence ID" value="NZ_CP076627.1"/>
</dbReference>
<gene>
    <name evidence="2" type="ORF">QSH54_20180</name>
</gene>
<comment type="caution">
    <text evidence="2">The sequence shown here is derived from an EMBL/GenBank/DDBJ whole genome shotgun (WGS) entry which is preliminary data.</text>
</comment>
<evidence type="ECO:0000313" key="2">
    <source>
        <dbReference type="EMBL" id="MDN0288894.1"/>
    </source>
</evidence>
<organism evidence="2">
    <name type="scientific">Xanthomonas arboricola pv. pruni</name>
    <dbReference type="NCBI Taxonomy" id="69929"/>
    <lineage>
        <taxon>Bacteria</taxon>
        <taxon>Pseudomonadati</taxon>
        <taxon>Pseudomonadota</taxon>
        <taxon>Gammaproteobacteria</taxon>
        <taxon>Lysobacterales</taxon>
        <taxon>Lysobacteraceae</taxon>
        <taxon>Xanthomonas</taxon>
    </lineage>
</organism>
<sequence>METEPLHKNAKDALIYDLLGDVGKLHDQIKALPEAFKESVAPTLGALALAVKDAKGSIEQASKAEKAAFGNFTAQEKVALRDSLKAALREEAGAALADVARELSSSARLHADAAKAETRQRWQWLAVALAVGLLGGALGLYGAHLLYGQQQAEQAAFGRAVMATWGDLDAKAKERIQEARRNTP</sequence>